<evidence type="ECO:0008006" key="2">
    <source>
        <dbReference type="Google" id="ProtNLM"/>
    </source>
</evidence>
<protein>
    <recommendedName>
        <fullName evidence="2">Calcineurin-like phosphoesterase domain-containing protein</fullName>
    </recommendedName>
</protein>
<name>A0A0F9SF24_9ZZZZ</name>
<evidence type="ECO:0000313" key="1">
    <source>
        <dbReference type="EMBL" id="KKN65639.1"/>
    </source>
</evidence>
<accession>A0A0F9SF24</accession>
<comment type="caution">
    <text evidence="1">The sequence shown here is derived from an EMBL/GenBank/DDBJ whole genome shotgun (WGS) entry which is preliminary data.</text>
</comment>
<sequence length="195" mass="23011">MRDNEFATSDHHFGHKTMLTMANPRPFDSVEEMNEELIARWNAKVPAKGAIVYHLGDFSWMNREKTNDIFNRLNGTIRLVRGNHDREKLSWPGKWESERIGFDWIRDYYESKTADGIKVCMMHYPFQVWNKGHYGAWMLHGHSHGNLVSPDWMRRLDVGVDNHPNYEPYSFAEIADLMKDRGFRPQDHHRIAIVV</sequence>
<organism evidence="1">
    <name type="scientific">marine sediment metagenome</name>
    <dbReference type="NCBI Taxonomy" id="412755"/>
    <lineage>
        <taxon>unclassified sequences</taxon>
        <taxon>metagenomes</taxon>
        <taxon>ecological metagenomes</taxon>
    </lineage>
</organism>
<gene>
    <name evidence="1" type="ORF">LCGC14_0479550</name>
</gene>
<dbReference type="SUPFAM" id="SSF56300">
    <property type="entry name" value="Metallo-dependent phosphatases"/>
    <property type="match status" value="1"/>
</dbReference>
<dbReference type="EMBL" id="LAZR01000519">
    <property type="protein sequence ID" value="KKN65639.1"/>
    <property type="molecule type" value="Genomic_DNA"/>
</dbReference>
<reference evidence="1" key="1">
    <citation type="journal article" date="2015" name="Nature">
        <title>Complex archaea that bridge the gap between prokaryotes and eukaryotes.</title>
        <authorList>
            <person name="Spang A."/>
            <person name="Saw J.H."/>
            <person name="Jorgensen S.L."/>
            <person name="Zaremba-Niedzwiedzka K."/>
            <person name="Martijn J."/>
            <person name="Lind A.E."/>
            <person name="van Eijk R."/>
            <person name="Schleper C."/>
            <person name="Guy L."/>
            <person name="Ettema T.J."/>
        </authorList>
    </citation>
    <scope>NUCLEOTIDE SEQUENCE</scope>
</reference>
<proteinExistence type="predicted"/>
<dbReference type="AlphaFoldDB" id="A0A0F9SF24"/>
<dbReference type="InterPro" id="IPR029052">
    <property type="entry name" value="Metallo-depent_PP-like"/>
</dbReference>
<dbReference type="Gene3D" id="3.60.21.10">
    <property type="match status" value="1"/>
</dbReference>